<reference evidence="6 7" key="2">
    <citation type="journal article" date="2017" name="Genome Biol.">
        <title>New reference genome sequences of hot pepper reveal the massive evolution of plant disease-resistance genes by retroduplication.</title>
        <authorList>
            <person name="Kim S."/>
            <person name="Park J."/>
            <person name="Yeom S.I."/>
            <person name="Kim Y.M."/>
            <person name="Seo E."/>
            <person name="Kim K.T."/>
            <person name="Kim M.S."/>
            <person name="Lee J.M."/>
            <person name="Cheong K."/>
            <person name="Shin H.S."/>
            <person name="Kim S.B."/>
            <person name="Han K."/>
            <person name="Lee J."/>
            <person name="Park M."/>
            <person name="Lee H.A."/>
            <person name="Lee H.Y."/>
            <person name="Lee Y."/>
            <person name="Oh S."/>
            <person name="Lee J.H."/>
            <person name="Choi E."/>
            <person name="Choi E."/>
            <person name="Lee S.E."/>
            <person name="Jeon J."/>
            <person name="Kim H."/>
            <person name="Choi G."/>
            <person name="Song H."/>
            <person name="Lee J."/>
            <person name="Lee S.C."/>
            <person name="Kwon J.K."/>
            <person name="Lee H.Y."/>
            <person name="Koo N."/>
            <person name="Hong Y."/>
            <person name="Kim R.W."/>
            <person name="Kang W.H."/>
            <person name="Huh J.H."/>
            <person name="Kang B.C."/>
            <person name="Yang T.J."/>
            <person name="Lee Y.H."/>
            <person name="Bennetzen J.L."/>
            <person name="Choi D."/>
        </authorList>
    </citation>
    <scope>NUCLEOTIDE SEQUENCE [LARGE SCALE GENOMIC DNA]</scope>
    <source>
        <strain evidence="7">cv. CM334</strain>
    </source>
</reference>
<keyword evidence="2 4" id="KW-0863">Zinc-finger</keyword>
<dbReference type="CDD" id="cd19821">
    <property type="entry name" value="Bbox1_BBX-like"/>
    <property type="match status" value="1"/>
</dbReference>
<dbReference type="GO" id="GO:0009640">
    <property type="term" value="P:photomorphogenesis"/>
    <property type="evidence" value="ECO:0007669"/>
    <property type="project" value="EnsemblPlants"/>
</dbReference>
<dbReference type="PANTHER" id="PTHR31717:SF81">
    <property type="entry name" value="B-BOX ZINC FINGER PROTEIN 32-LIKE"/>
    <property type="match status" value="1"/>
</dbReference>
<dbReference type="GO" id="GO:0005634">
    <property type="term" value="C:nucleus"/>
    <property type="evidence" value="ECO:0007669"/>
    <property type="project" value="EnsemblPlants"/>
</dbReference>
<sequence>MEEVHHDHVSFKLCELCNERALLFCPSDSAFLCFRCDAKVHQANILVARHLRLTLCSQCHSLTKNRFFPCSPRPALCPSCSLNISDDSDLRSVSSSTCISSTQSISSTTQRKRFADEVNSAGRFRSVKLRDPRAATDLFMHWCAKLGMHSEEGKGTVQTACDALGICFGQIRALPVRVGLAASLWFGLRSSNNDGSKSTWRFLKRFEEISGVPAKIILATEIKLRKIVKTNNRRRQGMEESWGEWSP</sequence>
<dbReference type="AlphaFoldDB" id="A0A1U8FIZ9"/>
<evidence type="ECO:0000259" key="5">
    <source>
        <dbReference type="PROSITE" id="PS50119"/>
    </source>
</evidence>
<dbReference type="SMR" id="A0A1U8FIZ9"/>
<dbReference type="PROSITE" id="PS50119">
    <property type="entry name" value="ZF_BBOX"/>
    <property type="match status" value="1"/>
</dbReference>
<protein>
    <recommendedName>
        <fullName evidence="5">B box-type domain-containing protein</fullName>
    </recommendedName>
</protein>
<keyword evidence="3" id="KW-0862">Zinc</keyword>
<dbReference type="KEGG" id="cann:107855817"/>
<dbReference type="PANTHER" id="PTHR31717">
    <property type="entry name" value="ZINC FINGER PROTEIN CONSTANS-LIKE 10"/>
    <property type="match status" value="1"/>
</dbReference>
<dbReference type="GO" id="GO:0005737">
    <property type="term" value="C:cytoplasm"/>
    <property type="evidence" value="ECO:0007669"/>
    <property type="project" value="EnsemblPlants"/>
</dbReference>
<dbReference type="Proteomes" id="UP000222542">
    <property type="component" value="Unassembled WGS sequence"/>
</dbReference>
<dbReference type="GO" id="GO:0045892">
    <property type="term" value="P:negative regulation of DNA-templated transcription"/>
    <property type="evidence" value="ECO:0007669"/>
    <property type="project" value="EnsemblPlants"/>
</dbReference>
<dbReference type="GO" id="GO:0008270">
    <property type="term" value="F:zinc ion binding"/>
    <property type="evidence" value="ECO:0007669"/>
    <property type="project" value="UniProtKB-KW"/>
</dbReference>
<name>A0A1U8FIZ9_CAPAN</name>
<dbReference type="OMA" id="HFRRRIC"/>
<dbReference type="EMBL" id="AYRZ02000006">
    <property type="protein sequence ID" value="PHT79209.1"/>
    <property type="molecule type" value="Genomic_DNA"/>
</dbReference>
<dbReference type="GO" id="GO:0009909">
    <property type="term" value="P:regulation of flower development"/>
    <property type="evidence" value="ECO:0007669"/>
    <property type="project" value="EnsemblPlants"/>
</dbReference>
<evidence type="ECO:0000256" key="3">
    <source>
        <dbReference type="ARBA" id="ARBA00022833"/>
    </source>
</evidence>
<gene>
    <name evidence="6" type="ORF">T459_17261</name>
</gene>
<keyword evidence="1" id="KW-0479">Metal-binding</keyword>
<dbReference type="GO" id="GO:0010017">
    <property type="term" value="P:red or far-red light signaling pathway"/>
    <property type="evidence" value="ECO:0007669"/>
    <property type="project" value="EnsemblPlants"/>
</dbReference>
<evidence type="ECO:0000256" key="1">
    <source>
        <dbReference type="ARBA" id="ARBA00022723"/>
    </source>
</evidence>
<evidence type="ECO:0000256" key="2">
    <source>
        <dbReference type="ARBA" id="ARBA00022771"/>
    </source>
</evidence>
<comment type="caution">
    <text evidence="6">The sequence shown here is derived from an EMBL/GenBank/DDBJ whole genome shotgun (WGS) entry which is preliminary data.</text>
</comment>
<evidence type="ECO:0000256" key="4">
    <source>
        <dbReference type="PROSITE-ProRule" id="PRU00024"/>
    </source>
</evidence>
<reference evidence="6 7" key="1">
    <citation type="journal article" date="2014" name="Nat. Genet.">
        <title>Genome sequence of the hot pepper provides insights into the evolution of pungency in Capsicum species.</title>
        <authorList>
            <person name="Kim S."/>
            <person name="Park M."/>
            <person name="Yeom S.I."/>
            <person name="Kim Y.M."/>
            <person name="Lee J.M."/>
            <person name="Lee H.A."/>
            <person name="Seo E."/>
            <person name="Choi J."/>
            <person name="Cheong K."/>
            <person name="Kim K.T."/>
            <person name="Jung K."/>
            <person name="Lee G.W."/>
            <person name="Oh S.K."/>
            <person name="Bae C."/>
            <person name="Kim S.B."/>
            <person name="Lee H.Y."/>
            <person name="Kim S.Y."/>
            <person name="Kim M.S."/>
            <person name="Kang B.C."/>
            <person name="Jo Y.D."/>
            <person name="Yang H.B."/>
            <person name="Jeong H.J."/>
            <person name="Kang W.H."/>
            <person name="Kwon J.K."/>
            <person name="Shin C."/>
            <person name="Lim J.Y."/>
            <person name="Park J.H."/>
            <person name="Huh J.H."/>
            <person name="Kim J.S."/>
            <person name="Kim B.D."/>
            <person name="Cohen O."/>
            <person name="Paran I."/>
            <person name="Suh M.C."/>
            <person name="Lee S.B."/>
            <person name="Kim Y.K."/>
            <person name="Shin Y."/>
            <person name="Noh S.J."/>
            <person name="Park J."/>
            <person name="Seo Y.S."/>
            <person name="Kwon S.Y."/>
            <person name="Kim H.A."/>
            <person name="Park J.M."/>
            <person name="Kim H.J."/>
            <person name="Choi S.B."/>
            <person name="Bosland P.W."/>
            <person name="Reeves G."/>
            <person name="Jo S.H."/>
            <person name="Lee B.W."/>
            <person name="Cho H.T."/>
            <person name="Choi H.S."/>
            <person name="Lee M.S."/>
            <person name="Yu Y."/>
            <person name="Do Choi Y."/>
            <person name="Park B.S."/>
            <person name="van Deynze A."/>
            <person name="Ashrafi H."/>
            <person name="Hill T."/>
            <person name="Kim W.T."/>
            <person name="Pai H.S."/>
            <person name="Ahn H.K."/>
            <person name="Yeam I."/>
            <person name="Giovannoni J.J."/>
            <person name="Rose J.K."/>
            <person name="Sorensen I."/>
            <person name="Lee S.J."/>
            <person name="Kim R.W."/>
            <person name="Choi I.Y."/>
            <person name="Choi B.S."/>
            <person name="Lim J.S."/>
            <person name="Lee Y.H."/>
            <person name="Choi D."/>
        </authorList>
    </citation>
    <scope>NUCLEOTIDE SEQUENCE [LARGE SCALE GENOMIC DNA]</scope>
    <source>
        <strain evidence="7">cv. CM334</strain>
    </source>
</reference>
<accession>A0A1U8FIZ9</accession>
<dbReference type="InterPro" id="IPR000315">
    <property type="entry name" value="Znf_B-box"/>
</dbReference>
<keyword evidence="7" id="KW-1185">Reference proteome</keyword>
<organism evidence="6 7">
    <name type="scientific">Capsicum annuum</name>
    <name type="common">Capsicum pepper</name>
    <dbReference type="NCBI Taxonomy" id="4072"/>
    <lineage>
        <taxon>Eukaryota</taxon>
        <taxon>Viridiplantae</taxon>
        <taxon>Streptophyta</taxon>
        <taxon>Embryophyta</taxon>
        <taxon>Tracheophyta</taxon>
        <taxon>Spermatophyta</taxon>
        <taxon>Magnoliopsida</taxon>
        <taxon>eudicotyledons</taxon>
        <taxon>Gunneridae</taxon>
        <taxon>Pentapetalae</taxon>
        <taxon>asterids</taxon>
        <taxon>lamiids</taxon>
        <taxon>Solanales</taxon>
        <taxon>Solanaceae</taxon>
        <taxon>Solanoideae</taxon>
        <taxon>Capsiceae</taxon>
        <taxon>Capsicum</taxon>
    </lineage>
</organism>
<evidence type="ECO:0000313" key="7">
    <source>
        <dbReference type="Proteomes" id="UP000222542"/>
    </source>
</evidence>
<dbReference type="Gramene" id="PHT79209">
    <property type="protein sequence ID" value="PHT79209"/>
    <property type="gene ID" value="T459_17261"/>
</dbReference>
<evidence type="ECO:0000313" key="6">
    <source>
        <dbReference type="EMBL" id="PHT79209.1"/>
    </source>
</evidence>
<dbReference type="InterPro" id="IPR049808">
    <property type="entry name" value="CONSTANS-like_Bbox1"/>
</dbReference>
<dbReference type="SMART" id="SM00336">
    <property type="entry name" value="BBOX"/>
    <property type="match status" value="1"/>
</dbReference>
<feature type="domain" description="B box-type" evidence="5">
    <location>
        <begin position="9"/>
        <end position="55"/>
    </location>
</feature>
<dbReference type="GO" id="GO:0009785">
    <property type="term" value="P:blue light signaling pathway"/>
    <property type="evidence" value="ECO:0007669"/>
    <property type="project" value="EnsemblPlants"/>
</dbReference>
<dbReference type="OrthoDB" id="153872at2759"/>
<proteinExistence type="predicted"/>